<dbReference type="Proteomes" id="UP001589693">
    <property type="component" value="Unassembled WGS sequence"/>
</dbReference>
<evidence type="ECO:0008006" key="4">
    <source>
        <dbReference type="Google" id="ProtNLM"/>
    </source>
</evidence>
<dbReference type="EMBL" id="JBHLZU010000014">
    <property type="protein sequence ID" value="MFB9905523.1"/>
    <property type="molecule type" value="Genomic_DNA"/>
</dbReference>
<keyword evidence="1" id="KW-0732">Signal</keyword>
<protein>
    <recommendedName>
        <fullName evidence="4">Beta/gamma crystallin 'Greek key' domain-containing protein</fullName>
    </recommendedName>
</protein>
<comment type="caution">
    <text evidence="2">The sequence shown here is derived from an EMBL/GenBank/DDBJ whole genome shotgun (WGS) entry which is preliminary data.</text>
</comment>
<keyword evidence="3" id="KW-1185">Reference proteome</keyword>
<dbReference type="PROSITE" id="PS51318">
    <property type="entry name" value="TAT"/>
    <property type="match status" value="1"/>
</dbReference>
<evidence type="ECO:0000313" key="3">
    <source>
        <dbReference type="Proteomes" id="UP001589693"/>
    </source>
</evidence>
<feature type="chain" id="PRO_5046358492" description="Beta/gamma crystallin 'Greek key' domain-containing protein" evidence="1">
    <location>
        <begin position="29"/>
        <end position="121"/>
    </location>
</feature>
<sequence length="121" mass="12758">MNTHFRRAVVATTLILAAAGGAAAPATAAPAGAAPRCTSVQLYEHAGRSGANIGYWLCDANGGKANLPPELYRKVSSWEAGGNIKVCLYDGNTYLAYRDIGDPYENLPGWANDRATRVSIC</sequence>
<dbReference type="InterPro" id="IPR006311">
    <property type="entry name" value="TAT_signal"/>
</dbReference>
<dbReference type="RefSeq" id="WP_377852829.1">
    <property type="nucleotide sequence ID" value="NZ_JBHLZU010000014.1"/>
</dbReference>
<accession>A0ABV5ZXC0</accession>
<feature type="signal peptide" evidence="1">
    <location>
        <begin position="1"/>
        <end position="28"/>
    </location>
</feature>
<name>A0ABV5ZXC0_9PSEU</name>
<gene>
    <name evidence="2" type="ORF">ACFFQA_16430</name>
</gene>
<evidence type="ECO:0000256" key="1">
    <source>
        <dbReference type="SAM" id="SignalP"/>
    </source>
</evidence>
<organism evidence="2 3">
    <name type="scientific">Allokutzneria oryzae</name>
    <dbReference type="NCBI Taxonomy" id="1378989"/>
    <lineage>
        <taxon>Bacteria</taxon>
        <taxon>Bacillati</taxon>
        <taxon>Actinomycetota</taxon>
        <taxon>Actinomycetes</taxon>
        <taxon>Pseudonocardiales</taxon>
        <taxon>Pseudonocardiaceae</taxon>
        <taxon>Allokutzneria</taxon>
    </lineage>
</organism>
<reference evidence="2 3" key="1">
    <citation type="submission" date="2024-09" db="EMBL/GenBank/DDBJ databases">
        <authorList>
            <person name="Sun Q."/>
            <person name="Mori K."/>
        </authorList>
    </citation>
    <scope>NUCLEOTIDE SEQUENCE [LARGE SCALE GENOMIC DNA]</scope>
    <source>
        <strain evidence="2 3">TBRC 7907</strain>
    </source>
</reference>
<evidence type="ECO:0000313" key="2">
    <source>
        <dbReference type="EMBL" id="MFB9905523.1"/>
    </source>
</evidence>
<proteinExistence type="predicted"/>